<sequence>MEVETTDDKIKDDQYYEQRLNKVIMSMPEDVRDRFKLLKVISSKKDNTVEQIRKLNLKYEQIKAPLYDLRLSIINGESFPDDYLNKFDLKHEQLRSELGNDADGDDCAAVEIKTDDLVDQQGVPGFWLKVLKAHTLVRDYIKKHDEPILKHLANITGEHFPDRCGYELVFTFSENEYMTNTELRKVYHMIDERILEKVESSSINWREGKDPTKKMVKKKQKNKKTGAVRTVMKKGDQASFFTFFKSITMPPNEEMDAMPKEEQDELTTKLDEDFDLANDIINELIPEALEFYLGVVDDEFSDLDSHSDEDENNDGEGEDAN</sequence>
<dbReference type="Pfam" id="PF00956">
    <property type="entry name" value="NAP"/>
    <property type="match status" value="1"/>
</dbReference>
<proteinExistence type="inferred from homology"/>
<dbReference type="GO" id="GO:0005634">
    <property type="term" value="C:nucleus"/>
    <property type="evidence" value="ECO:0007669"/>
    <property type="project" value="InterPro"/>
</dbReference>
<accession>A0AAD1XLX6</accession>
<evidence type="ECO:0008006" key="6">
    <source>
        <dbReference type="Google" id="ProtNLM"/>
    </source>
</evidence>
<evidence type="ECO:0000256" key="3">
    <source>
        <dbReference type="SAM" id="MobiDB-lite"/>
    </source>
</evidence>
<dbReference type="Gene3D" id="3.30.1120.90">
    <property type="entry name" value="Nucleosome assembly protein"/>
    <property type="match status" value="1"/>
</dbReference>
<organism evidence="4 5">
    <name type="scientific">Euplotes crassus</name>
    <dbReference type="NCBI Taxonomy" id="5936"/>
    <lineage>
        <taxon>Eukaryota</taxon>
        <taxon>Sar</taxon>
        <taxon>Alveolata</taxon>
        <taxon>Ciliophora</taxon>
        <taxon>Intramacronucleata</taxon>
        <taxon>Spirotrichea</taxon>
        <taxon>Hypotrichia</taxon>
        <taxon>Euplotida</taxon>
        <taxon>Euplotidae</taxon>
        <taxon>Moneuplotes</taxon>
    </lineage>
</organism>
<dbReference type="PANTHER" id="PTHR11875">
    <property type="entry name" value="TESTIS-SPECIFIC Y-ENCODED PROTEIN"/>
    <property type="match status" value="1"/>
</dbReference>
<name>A0AAD1XLX6_EUPCR</name>
<keyword evidence="5" id="KW-1185">Reference proteome</keyword>
<comment type="caution">
    <text evidence="4">The sequence shown here is derived from an EMBL/GenBank/DDBJ whole genome shotgun (WGS) entry which is preliminary data.</text>
</comment>
<evidence type="ECO:0000256" key="2">
    <source>
        <dbReference type="RuleBase" id="RU003876"/>
    </source>
</evidence>
<dbReference type="Proteomes" id="UP001295684">
    <property type="component" value="Unassembled WGS sequence"/>
</dbReference>
<reference evidence="4" key="1">
    <citation type="submission" date="2023-07" db="EMBL/GenBank/DDBJ databases">
        <authorList>
            <consortium name="AG Swart"/>
            <person name="Singh M."/>
            <person name="Singh A."/>
            <person name="Seah K."/>
            <person name="Emmerich C."/>
        </authorList>
    </citation>
    <scope>NUCLEOTIDE SEQUENCE</scope>
    <source>
        <strain evidence="4">DP1</strain>
    </source>
</reference>
<dbReference type="AlphaFoldDB" id="A0AAD1XLX6"/>
<dbReference type="SUPFAM" id="SSF143113">
    <property type="entry name" value="NAP-like"/>
    <property type="match status" value="1"/>
</dbReference>
<evidence type="ECO:0000313" key="5">
    <source>
        <dbReference type="Proteomes" id="UP001295684"/>
    </source>
</evidence>
<dbReference type="EMBL" id="CAMPGE010016535">
    <property type="protein sequence ID" value="CAI2375087.1"/>
    <property type="molecule type" value="Genomic_DNA"/>
</dbReference>
<gene>
    <name evidence="4" type="ORF">ECRASSUSDP1_LOCUS16447</name>
</gene>
<dbReference type="InterPro" id="IPR037231">
    <property type="entry name" value="NAP-like_sf"/>
</dbReference>
<protein>
    <recommendedName>
        <fullName evidence="6">Nucleosome assembly protein</fullName>
    </recommendedName>
</protein>
<feature type="region of interest" description="Disordered" evidence="3">
    <location>
        <begin position="302"/>
        <end position="321"/>
    </location>
</feature>
<evidence type="ECO:0000313" key="4">
    <source>
        <dbReference type="EMBL" id="CAI2375087.1"/>
    </source>
</evidence>
<comment type="similarity">
    <text evidence="1 2">Belongs to the nucleosome assembly protein (NAP) family.</text>
</comment>
<dbReference type="InterPro" id="IPR002164">
    <property type="entry name" value="NAP_family"/>
</dbReference>
<dbReference type="GO" id="GO:0006334">
    <property type="term" value="P:nucleosome assembly"/>
    <property type="evidence" value="ECO:0007669"/>
    <property type="project" value="InterPro"/>
</dbReference>
<evidence type="ECO:0000256" key="1">
    <source>
        <dbReference type="ARBA" id="ARBA00009947"/>
    </source>
</evidence>